<evidence type="ECO:0000313" key="2">
    <source>
        <dbReference type="Proteomes" id="UP001597206"/>
    </source>
</evidence>
<organism evidence="1 2">
    <name type="scientific">Methylophilus flavus</name>
    <dbReference type="NCBI Taxonomy" id="640084"/>
    <lineage>
        <taxon>Bacteria</taxon>
        <taxon>Pseudomonadati</taxon>
        <taxon>Pseudomonadota</taxon>
        <taxon>Betaproteobacteria</taxon>
        <taxon>Nitrosomonadales</taxon>
        <taxon>Methylophilaceae</taxon>
        <taxon>Methylophilus</taxon>
    </lineage>
</organism>
<sequence>MVALPQAQIKNLSPMRIHGYADEGLNIEEIIPAELAEITILATPEKLRRIASFLEACAIGMETKGKSWEHEHLSDKDSSFIDSPHVVVFNPKHDD</sequence>
<dbReference type="EMBL" id="JBHTLN010000001">
    <property type="protein sequence ID" value="MFD1122150.1"/>
    <property type="molecule type" value="Genomic_DNA"/>
</dbReference>
<gene>
    <name evidence="1" type="ORF">ACFQ2T_06520</name>
</gene>
<evidence type="ECO:0000313" key="1">
    <source>
        <dbReference type="EMBL" id="MFD1122150.1"/>
    </source>
</evidence>
<dbReference type="InterPro" id="IPR029083">
    <property type="entry name" value="Imm32"/>
</dbReference>
<dbReference type="Pfam" id="PF15566">
    <property type="entry name" value="Imm32"/>
    <property type="match status" value="1"/>
</dbReference>
<protein>
    <submittedName>
        <fullName evidence="1">Uncharacterized protein</fullName>
    </submittedName>
</protein>
<keyword evidence="2" id="KW-1185">Reference proteome</keyword>
<reference evidence="2" key="1">
    <citation type="journal article" date="2019" name="Int. J. Syst. Evol. Microbiol.">
        <title>The Global Catalogue of Microorganisms (GCM) 10K type strain sequencing project: providing services to taxonomists for standard genome sequencing and annotation.</title>
        <authorList>
            <consortium name="The Broad Institute Genomics Platform"/>
            <consortium name="The Broad Institute Genome Sequencing Center for Infectious Disease"/>
            <person name="Wu L."/>
            <person name="Ma J."/>
        </authorList>
    </citation>
    <scope>NUCLEOTIDE SEQUENCE [LARGE SCALE GENOMIC DNA]</scope>
    <source>
        <strain evidence="2">CCUG 58411</strain>
    </source>
</reference>
<accession>A0ABW3PCB8</accession>
<dbReference type="Proteomes" id="UP001597206">
    <property type="component" value="Unassembled WGS sequence"/>
</dbReference>
<proteinExistence type="predicted"/>
<name>A0ABW3PCB8_9PROT</name>
<dbReference type="RefSeq" id="WP_379032104.1">
    <property type="nucleotide sequence ID" value="NZ_JBHTLN010000001.1"/>
</dbReference>
<comment type="caution">
    <text evidence="1">The sequence shown here is derived from an EMBL/GenBank/DDBJ whole genome shotgun (WGS) entry which is preliminary data.</text>
</comment>